<evidence type="ECO:0000256" key="1">
    <source>
        <dbReference type="SAM" id="MobiDB-lite"/>
    </source>
</evidence>
<comment type="caution">
    <text evidence="2">The sequence shown here is derived from an EMBL/GenBank/DDBJ whole genome shotgun (WGS) entry which is preliminary data.</text>
</comment>
<keyword evidence="3" id="KW-1185">Reference proteome</keyword>
<evidence type="ECO:0000313" key="3">
    <source>
        <dbReference type="Proteomes" id="UP000022910"/>
    </source>
</evidence>
<evidence type="ECO:0000313" key="2">
    <source>
        <dbReference type="EMBL" id="EXX67834.1"/>
    </source>
</evidence>
<feature type="region of interest" description="Disordered" evidence="1">
    <location>
        <begin position="1"/>
        <end position="27"/>
    </location>
</feature>
<sequence length="174" mass="20258">MGVTVGPEKREKNEKNDTIIEDEDDEENSMISAAFSSEDDPTLSYLTFRFWFFTSLCAAISQFYHFHPNNGDFSPFLWCLYLMLLEDGWQEYYQRKNFKFCDGALVSTQVWFSCILRNIYNILNNDDIQLLFFYFCLTGPFNIKEHVCIFVATGAGGGSAYATVCFKRFYMSNH</sequence>
<dbReference type="PANTHER" id="PTHR22601">
    <property type="entry name" value="ISP4 LIKE PROTEIN"/>
    <property type="match status" value="1"/>
</dbReference>
<gene>
    <name evidence="2" type="ORF">RirG_110680</name>
</gene>
<dbReference type="Proteomes" id="UP000022910">
    <property type="component" value="Unassembled WGS sequence"/>
</dbReference>
<dbReference type="GO" id="GO:0055085">
    <property type="term" value="P:transmembrane transport"/>
    <property type="evidence" value="ECO:0007669"/>
    <property type="project" value="InterPro"/>
</dbReference>
<organism evidence="2 3">
    <name type="scientific">Rhizophagus irregularis (strain DAOM 197198w)</name>
    <name type="common">Glomus intraradices</name>
    <dbReference type="NCBI Taxonomy" id="1432141"/>
    <lineage>
        <taxon>Eukaryota</taxon>
        <taxon>Fungi</taxon>
        <taxon>Fungi incertae sedis</taxon>
        <taxon>Mucoromycota</taxon>
        <taxon>Glomeromycotina</taxon>
        <taxon>Glomeromycetes</taxon>
        <taxon>Glomerales</taxon>
        <taxon>Glomeraceae</taxon>
        <taxon>Rhizophagus</taxon>
    </lineage>
</organism>
<dbReference type="EMBL" id="JEMT01017519">
    <property type="protein sequence ID" value="EXX67834.1"/>
    <property type="molecule type" value="Genomic_DNA"/>
</dbReference>
<proteinExistence type="predicted"/>
<accession>A0A015KJU6</accession>
<protein>
    <submittedName>
        <fullName evidence="2">Uncharacterized protein</fullName>
    </submittedName>
</protein>
<name>A0A015KJU6_RHIIW</name>
<dbReference type="HOGENOM" id="CLU_1540925_0_0_1"/>
<reference evidence="2 3" key="1">
    <citation type="submission" date="2014-02" db="EMBL/GenBank/DDBJ databases">
        <title>Single nucleus genome sequencing reveals high similarity among nuclei of an endomycorrhizal fungus.</title>
        <authorList>
            <person name="Lin K."/>
            <person name="Geurts R."/>
            <person name="Zhang Z."/>
            <person name="Limpens E."/>
            <person name="Saunders D.G."/>
            <person name="Mu D."/>
            <person name="Pang E."/>
            <person name="Cao H."/>
            <person name="Cha H."/>
            <person name="Lin T."/>
            <person name="Zhou Q."/>
            <person name="Shang Y."/>
            <person name="Li Y."/>
            <person name="Ivanov S."/>
            <person name="Sharma T."/>
            <person name="Velzen R.V."/>
            <person name="Ruijter N.D."/>
            <person name="Aanen D.K."/>
            <person name="Win J."/>
            <person name="Kamoun S."/>
            <person name="Bisseling T."/>
            <person name="Huang S."/>
        </authorList>
    </citation>
    <scope>NUCLEOTIDE SEQUENCE [LARGE SCALE GENOMIC DNA]</scope>
    <source>
        <strain evidence="3">DAOM197198w</strain>
    </source>
</reference>
<dbReference type="AlphaFoldDB" id="A0A015KJU6"/>
<dbReference type="InterPro" id="IPR004648">
    <property type="entry name" value="Oligpept_transpt"/>
</dbReference>
<feature type="compositionally biased region" description="Basic and acidic residues" evidence="1">
    <location>
        <begin position="7"/>
        <end position="18"/>
    </location>
</feature>